<evidence type="ECO:0000313" key="4">
    <source>
        <dbReference type="Proteomes" id="UP000011087"/>
    </source>
</evidence>
<evidence type="ECO:0000256" key="1">
    <source>
        <dbReference type="SAM" id="MobiDB-lite"/>
    </source>
</evidence>
<dbReference type="Proteomes" id="UP000011087">
    <property type="component" value="Unassembled WGS sequence"/>
</dbReference>
<organism evidence="2">
    <name type="scientific">Guillardia theta (strain CCMP2712)</name>
    <name type="common">Cryptophyte</name>
    <dbReference type="NCBI Taxonomy" id="905079"/>
    <lineage>
        <taxon>Eukaryota</taxon>
        <taxon>Cryptophyceae</taxon>
        <taxon>Pyrenomonadales</taxon>
        <taxon>Geminigeraceae</taxon>
        <taxon>Guillardia</taxon>
    </lineage>
</organism>
<keyword evidence="4" id="KW-1185">Reference proteome</keyword>
<evidence type="ECO:0000313" key="3">
    <source>
        <dbReference type="EnsemblProtists" id="EKX41988"/>
    </source>
</evidence>
<reference evidence="3" key="3">
    <citation type="submission" date="2015-06" db="UniProtKB">
        <authorList>
            <consortium name="EnsemblProtists"/>
        </authorList>
    </citation>
    <scope>IDENTIFICATION</scope>
</reference>
<gene>
    <name evidence="2" type="ORF">GUITHDRAFT_153642</name>
</gene>
<protein>
    <submittedName>
        <fullName evidence="2 3">Uncharacterized protein</fullName>
    </submittedName>
</protein>
<dbReference type="AlphaFoldDB" id="L1J0D0"/>
<dbReference type="HOGENOM" id="CLU_1809867_0_0_1"/>
<accession>L1J0D0</accession>
<proteinExistence type="predicted"/>
<reference evidence="4" key="2">
    <citation type="submission" date="2012-11" db="EMBL/GenBank/DDBJ databases">
        <authorList>
            <person name="Kuo A."/>
            <person name="Curtis B.A."/>
            <person name="Tanifuji G."/>
            <person name="Burki F."/>
            <person name="Gruber A."/>
            <person name="Irimia M."/>
            <person name="Maruyama S."/>
            <person name="Arias M.C."/>
            <person name="Ball S.G."/>
            <person name="Gile G.H."/>
            <person name="Hirakawa Y."/>
            <person name="Hopkins J.F."/>
            <person name="Rensing S.A."/>
            <person name="Schmutz J."/>
            <person name="Symeonidi A."/>
            <person name="Elias M."/>
            <person name="Eveleigh R.J."/>
            <person name="Herman E.K."/>
            <person name="Klute M.J."/>
            <person name="Nakayama T."/>
            <person name="Obornik M."/>
            <person name="Reyes-Prieto A."/>
            <person name="Armbrust E.V."/>
            <person name="Aves S.J."/>
            <person name="Beiko R.G."/>
            <person name="Coutinho P."/>
            <person name="Dacks J.B."/>
            <person name="Durnford D.G."/>
            <person name="Fast N.M."/>
            <person name="Green B.R."/>
            <person name="Grisdale C."/>
            <person name="Hempe F."/>
            <person name="Henrissat B."/>
            <person name="Hoppner M.P."/>
            <person name="Ishida K.-I."/>
            <person name="Kim E."/>
            <person name="Koreny L."/>
            <person name="Kroth P.G."/>
            <person name="Liu Y."/>
            <person name="Malik S.-B."/>
            <person name="Maier U.G."/>
            <person name="McRose D."/>
            <person name="Mock T."/>
            <person name="Neilson J.A."/>
            <person name="Onodera N.T."/>
            <person name="Poole A.M."/>
            <person name="Pritham E.J."/>
            <person name="Richards T.A."/>
            <person name="Rocap G."/>
            <person name="Roy S.W."/>
            <person name="Sarai C."/>
            <person name="Schaack S."/>
            <person name="Shirato S."/>
            <person name="Slamovits C.H."/>
            <person name="Spencer D.F."/>
            <person name="Suzuki S."/>
            <person name="Worden A.Z."/>
            <person name="Zauner S."/>
            <person name="Barry K."/>
            <person name="Bell C."/>
            <person name="Bharti A.K."/>
            <person name="Crow J.A."/>
            <person name="Grimwood J."/>
            <person name="Kramer R."/>
            <person name="Lindquist E."/>
            <person name="Lucas S."/>
            <person name="Salamov A."/>
            <person name="McFadden G.I."/>
            <person name="Lane C.E."/>
            <person name="Keeling P.J."/>
            <person name="Gray M.W."/>
            <person name="Grigoriev I.V."/>
            <person name="Archibald J.M."/>
        </authorList>
    </citation>
    <scope>NUCLEOTIDE SEQUENCE</scope>
    <source>
        <strain evidence="4">CCMP2712</strain>
    </source>
</reference>
<dbReference type="RefSeq" id="XP_005828968.1">
    <property type="nucleotide sequence ID" value="XM_005828911.1"/>
</dbReference>
<sequence>MLLMQKSCRDATASDKLAPLGMGETTGKRPCEALSWDSDGYHQEPSRAMSMDSPSSSPGLHPSQAAWNHYPAGFWEEASGIEQDERQAKVAADWAAACMRALEQLEKSPHLKAALAQIGIATLIPTQVALSPDSAQSSRSSST</sequence>
<reference evidence="2 4" key="1">
    <citation type="journal article" date="2012" name="Nature">
        <title>Algal genomes reveal evolutionary mosaicism and the fate of nucleomorphs.</title>
        <authorList>
            <consortium name="DOE Joint Genome Institute"/>
            <person name="Curtis B.A."/>
            <person name="Tanifuji G."/>
            <person name="Burki F."/>
            <person name="Gruber A."/>
            <person name="Irimia M."/>
            <person name="Maruyama S."/>
            <person name="Arias M.C."/>
            <person name="Ball S.G."/>
            <person name="Gile G.H."/>
            <person name="Hirakawa Y."/>
            <person name="Hopkins J.F."/>
            <person name="Kuo A."/>
            <person name="Rensing S.A."/>
            <person name="Schmutz J."/>
            <person name="Symeonidi A."/>
            <person name="Elias M."/>
            <person name="Eveleigh R.J."/>
            <person name="Herman E.K."/>
            <person name="Klute M.J."/>
            <person name="Nakayama T."/>
            <person name="Obornik M."/>
            <person name="Reyes-Prieto A."/>
            <person name="Armbrust E.V."/>
            <person name="Aves S.J."/>
            <person name="Beiko R.G."/>
            <person name="Coutinho P."/>
            <person name="Dacks J.B."/>
            <person name="Durnford D.G."/>
            <person name="Fast N.M."/>
            <person name="Green B.R."/>
            <person name="Grisdale C.J."/>
            <person name="Hempel F."/>
            <person name="Henrissat B."/>
            <person name="Hoppner M.P."/>
            <person name="Ishida K."/>
            <person name="Kim E."/>
            <person name="Koreny L."/>
            <person name="Kroth P.G."/>
            <person name="Liu Y."/>
            <person name="Malik S.B."/>
            <person name="Maier U.G."/>
            <person name="McRose D."/>
            <person name="Mock T."/>
            <person name="Neilson J.A."/>
            <person name="Onodera N.T."/>
            <person name="Poole A.M."/>
            <person name="Pritham E.J."/>
            <person name="Richards T.A."/>
            <person name="Rocap G."/>
            <person name="Roy S.W."/>
            <person name="Sarai C."/>
            <person name="Schaack S."/>
            <person name="Shirato S."/>
            <person name="Slamovits C.H."/>
            <person name="Spencer D.F."/>
            <person name="Suzuki S."/>
            <person name="Worden A.Z."/>
            <person name="Zauner S."/>
            <person name="Barry K."/>
            <person name="Bell C."/>
            <person name="Bharti A.K."/>
            <person name="Crow J.A."/>
            <person name="Grimwood J."/>
            <person name="Kramer R."/>
            <person name="Lindquist E."/>
            <person name="Lucas S."/>
            <person name="Salamov A."/>
            <person name="McFadden G.I."/>
            <person name="Lane C.E."/>
            <person name="Keeling P.J."/>
            <person name="Gray M.W."/>
            <person name="Grigoriev I.V."/>
            <person name="Archibald J.M."/>
        </authorList>
    </citation>
    <scope>NUCLEOTIDE SEQUENCE</scope>
    <source>
        <strain evidence="2 4">CCMP2712</strain>
    </source>
</reference>
<dbReference type="EnsemblProtists" id="EKX41988">
    <property type="protein sequence ID" value="EKX41988"/>
    <property type="gene ID" value="GUITHDRAFT_153642"/>
</dbReference>
<feature type="region of interest" description="Disordered" evidence="1">
    <location>
        <begin position="1"/>
        <end position="63"/>
    </location>
</feature>
<dbReference type="EMBL" id="JH993019">
    <property type="protein sequence ID" value="EKX41988.1"/>
    <property type="molecule type" value="Genomic_DNA"/>
</dbReference>
<name>L1J0D0_GUITC</name>
<dbReference type="KEGG" id="gtt:GUITHDRAFT_153642"/>
<dbReference type="GeneID" id="17298643"/>
<dbReference type="PaxDb" id="55529-EKX41988"/>
<evidence type="ECO:0000313" key="2">
    <source>
        <dbReference type="EMBL" id="EKX41988.1"/>
    </source>
</evidence>
<feature type="compositionally biased region" description="Low complexity" evidence="1">
    <location>
        <begin position="46"/>
        <end position="58"/>
    </location>
</feature>